<gene>
    <name evidence="1" type="ORF">S01H4_32534</name>
</gene>
<comment type="caution">
    <text evidence="1">The sequence shown here is derived from an EMBL/GenBank/DDBJ whole genome shotgun (WGS) entry which is preliminary data.</text>
</comment>
<sequence>MDNENVKFAQGLIQAHIINAYSPAQLVAMELFRKGITEADFFNMRHELGID</sequence>
<accession>X0ZY26</accession>
<reference evidence="1" key="1">
    <citation type="journal article" date="2014" name="Front. Microbiol.">
        <title>High frequency of phylogenetically diverse reductive dehalogenase-homologous genes in deep subseafloor sedimentary metagenomes.</title>
        <authorList>
            <person name="Kawai M."/>
            <person name="Futagami T."/>
            <person name="Toyoda A."/>
            <person name="Takaki Y."/>
            <person name="Nishi S."/>
            <person name="Hori S."/>
            <person name="Arai W."/>
            <person name="Tsubouchi T."/>
            <person name="Morono Y."/>
            <person name="Uchiyama I."/>
            <person name="Ito T."/>
            <person name="Fujiyama A."/>
            <person name="Inagaki F."/>
            <person name="Takami H."/>
        </authorList>
    </citation>
    <scope>NUCLEOTIDE SEQUENCE</scope>
    <source>
        <strain evidence="1">Expedition CK06-06</strain>
    </source>
</reference>
<feature type="non-terminal residue" evidence="1">
    <location>
        <position position="51"/>
    </location>
</feature>
<organism evidence="1">
    <name type="scientific">marine sediment metagenome</name>
    <dbReference type="NCBI Taxonomy" id="412755"/>
    <lineage>
        <taxon>unclassified sequences</taxon>
        <taxon>metagenomes</taxon>
        <taxon>ecological metagenomes</taxon>
    </lineage>
</organism>
<protein>
    <submittedName>
        <fullName evidence="1">Uncharacterized protein</fullName>
    </submittedName>
</protein>
<name>X0ZY26_9ZZZZ</name>
<dbReference type="EMBL" id="BART01017023">
    <property type="protein sequence ID" value="GAG74755.1"/>
    <property type="molecule type" value="Genomic_DNA"/>
</dbReference>
<dbReference type="AlphaFoldDB" id="X0ZY26"/>
<proteinExistence type="predicted"/>
<evidence type="ECO:0000313" key="1">
    <source>
        <dbReference type="EMBL" id="GAG74755.1"/>
    </source>
</evidence>